<dbReference type="InterPro" id="IPR011711">
    <property type="entry name" value="GntR_C"/>
</dbReference>
<dbReference type="AlphaFoldDB" id="A0A5S3Q2V7"/>
<evidence type="ECO:0000313" key="5">
    <source>
        <dbReference type="EMBL" id="TMM50759.1"/>
    </source>
</evidence>
<keyword evidence="3" id="KW-0804">Transcription</keyword>
<dbReference type="PRINTS" id="PR00035">
    <property type="entry name" value="HTHGNTR"/>
</dbReference>
<dbReference type="Gene3D" id="1.20.120.530">
    <property type="entry name" value="GntR ligand-binding domain-like"/>
    <property type="match status" value="1"/>
</dbReference>
<dbReference type="Gene3D" id="1.10.10.10">
    <property type="entry name" value="Winged helix-like DNA-binding domain superfamily/Winged helix DNA-binding domain"/>
    <property type="match status" value="1"/>
</dbReference>
<comment type="caution">
    <text evidence="5">The sequence shown here is derived from an EMBL/GenBank/DDBJ whole genome shotgun (WGS) entry which is preliminary data.</text>
</comment>
<dbReference type="CDD" id="cd07377">
    <property type="entry name" value="WHTH_GntR"/>
    <property type="match status" value="1"/>
</dbReference>
<dbReference type="InterPro" id="IPR000485">
    <property type="entry name" value="AsnC-type_HTH_dom"/>
</dbReference>
<organism evidence="5 6">
    <name type="scientific">Sulfitobacter sabulilitoris</name>
    <dbReference type="NCBI Taxonomy" id="2562655"/>
    <lineage>
        <taxon>Bacteria</taxon>
        <taxon>Pseudomonadati</taxon>
        <taxon>Pseudomonadota</taxon>
        <taxon>Alphaproteobacteria</taxon>
        <taxon>Rhodobacterales</taxon>
        <taxon>Roseobacteraceae</taxon>
        <taxon>Sulfitobacter</taxon>
    </lineage>
</organism>
<dbReference type="PROSITE" id="PS50949">
    <property type="entry name" value="HTH_GNTR"/>
    <property type="match status" value="1"/>
</dbReference>
<protein>
    <submittedName>
        <fullName evidence="5">GntR family transcriptional regulator</fullName>
    </submittedName>
</protein>
<dbReference type="RefSeq" id="WP_138663331.1">
    <property type="nucleotide sequence ID" value="NZ_VANS01000005.1"/>
</dbReference>
<dbReference type="Pfam" id="PF00392">
    <property type="entry name" value="GntR"/>
    <property type="match status" value="1"/>
</dbReference>
<dbReference type="Pfam" id="PF07729">
    <property type="entry name" value="FCD"/>
    <property type="match status" value="1"/>
</dbReference>
<name>A0A5S3Q2V7_9RHOB</name>
<dbReference type="InterPro" id="IPR036390">
    <property type="entry name" value="WH_DNA-bd_sf"/>
</dbReference>
<keyword evidence="1" id="KW-0805">Transcription regulation</keyword>
<reference evidence="5 6" key="1">
    <citation type="submission" date="2019-05" db="EMBL/GenBank/DDBJ databases">
        <title>Sulfitobacter sabulilitoris sp. nov., isolated from a marine sand.</title>
        <authorList>
            <person name="Yoon J.-H."/>
        </authorList>
    </citation>
    <scope>NUCLEOTIDE SEQUENCE [LARGE SCALE GENOMIC DNA]</scope>
    <source>
        <strain evidence="5 6">HSMS-29</strain>
    </source>
</reference>
<dbReference type="GO" id="GO:0003700">
    <property type="term" value="F:DNA-binding transcription factor activity"/>
    <property type="evidence" value="ECO:0007669"/>
    <property type="project" value="InterPro"/>
</dbReference>
<dbReference type="OrthoDB" id="7620579at2"/>
<dbReference type="PANTHER" id="PTHR43537:SF24">
    <property type="entry name" value="GLUCONATE OPERON TRANSCRIPTIONAL REPRESSOR"/>
    <property type="match status" value="1"/>
</dbReference>
<gene>
    <name evidence="5" type="ORF">FDT80_15985</name>
</gene>
<dbReference type="SMART" id="SM00345">
    <property type="entry name" value="HTH_GNTR"/>
    <property type="match status" value="1"/>
</dbReference>
<accession>A0A5S3Q2V7</accession>
<dbReference type="SUPFAM" id="SSF46785">
    <property type="entry name" value="Winged helix' DNA-binding domain"/>
    <property type="match status" value="1"/>
</dbReference>
<proteinExistence type="predicted"/>
<dbReference type="PANTHER" id="PTHR43537">
    <property type="entry name" value="TRANSCRIPTIONAL REGULATOR, GNTR FAMILY"/>
    <property type="match status" value="1"/>
</dbReference>
<evidence type="ECO:0000259" key="4">
    <source>
        <dbReference type="PROSITE" id="PS50949"/>
    </source>
</evidence>
<evidence type="ECO:0000256" key="2">
    <source>
        <dbReference type="ARBA" id="ARBA00023125"/>
    </source>
</evidence>
<dbReference type="GO" id="GO:0043565">
    <property type="term" value="F:sequence-specific DNA binding"/>
    <property type="evidence" value="ECO:0007669"/>
    <property type="project" value="InterPro"/>
</dbReference>
<dbReference type="PRINTS" id="PR00033">
    <property type="entry name" value="HTHASNC"/>
</dbReference>
<dbReference type="InterPro" id="IPR008920">
    <property type="entry name" value="TF_FadR/GntR_C"/>
</dbReference>
<sequence length="224" mass="24965">MPEPQTTKLAAAEQAYRSIRADIISGALAEGERLTEERLSQDLGVSRTPVRDAIRRLTHEGFIVRQSGYTTRVARFPEDEMTQVFDIRQLLEGYASERAAKMASAEDIAELKRLSDVIWSHTPPTTPEDFTRISEANEAFHRRIVEAARSPRLTALMSMAFDVGMVVRTYRRYSTRELERSAGHHREIAEAIAARSPDWAGAAMRTHIRAAQSAAGKSDAAAKP</sequence>
<dbReference type="Proteomes" id="UP000309550">
    <property type="component" value="Unassembled WGS sequence"/>
</dbReference>
<dbReference type="InterPro" id="IPR036388">
    <property type="entry name" value="WH-like_DNA-bd_sf"/>
</dbReference>
<dbReference type="SMART" id="SM00895">
    <property type="entry name" value="FCD"/>
    <property type="match status" value="1"/>
</dbReference>
<evidence type="ECO:0000313" key="6">
    <source>
        <dbReference type="Proteomes" id="UP000309550"/>
    </source>
</evidence>
<dbReference type="SUPFAM" id="SSF48008">
    <property type="entry name" value="GntR ligand-binding domain-like"/>
    <property type="match status" value="1"/>
</dbReference>
<dbReference type="EMBL" id="VANS01000005">
    <property type="protein sequence ID" value="TMM50759.1"/>
    <property type="molecule type" value="Genomic_DNA"/>
</dbReference>
<dbReference type="InterPro" id="IPR000524">
    <property type="entry name" value="Tscrpt_reg_HTH_GntR"/>
</dbReference>
<evidence type="ECO:0000256" key="3">
    <source>
        <dbReference type="ARBA" id="ARBA00023163"/>
    </source>
</evidence>
<keyword evidence="6" id="KW-1185">Reference proteome</keyword>
<feature type="domain" description="HTH gntR-type" evidence="4">
    <location>
        <begin position="9"/>
        <end position="76"/>
    </location>
</feature>
<keyword evidence="2" id="KW-0238">DNA-binding</keyword>
<evidence type="ECO:0000256" key="1">
    <source>
        <dbReference type="ARBA" id="ARBA00023015"/>
    </source>
</evidence>